<proteinExistence type="predicted"/>
<sequence length="134" mass="13519">MPFFACPGGQNPFPGPPCGATTTGGPGTYATHPLSAPTTLAAASNATTPFFTSFSRYGGKGRRPFPVMLPTRQKLKLTFDWLVVALTFVDCVAPDAASASIVYCAAAAGDAASATGSEPEYVPTIGAAVGTLSA</sequence>
<evidence type="ECO:0000313" key="2">
    <source>
        <dbReference type="Proteomes" id="UP000494222"/>
    </source>
</evidence>
<dbReference type="EMBL" id="CABVPL010000003">
    <property type="protein sequence ID" value="VWB19070.1"/>
    <property type="molecule type" value="Genomic_DNA"/>
</dbReference>
<organism evidence="1 2">
    <name type="scientific">Burkholderia latens</name>
    <dbReference type="NCBI Taxonomy" id="488446"/>
    <lineage>
        <taxon>Bacteria</taxon>
        <taxon>Pseudomonadati</taxon>
        <taxon>Pseudomonadota</taxon>
        <taxon>Betaproteobacteria</taxon>
        <taxon>Burkholderiales</taxon>
        <taxon>Burkholderiaceae</taxon>
        <taxon>Burkholderia</taxon>
        <taxon>Burkholderia cepacia complex</taxon>
    </lineage>
</organism>
<reference evidence="1 2" key="1">
    <citation type="submission" date="2019-09" db="EMBL/GenBank/DDBJ databases">
        <authorList>
            <person name="Depoorter E."/>
        </authorList>
    </citation>
    <scope>NUCLEOTIDE SEQUENCE [LARGE SCALE GENOMIC DNA]</scope>
    <source>
        <strain evidence="1">LMG 24064</strain>
    </source>
</reference>
<evidence type="ECO:0000313" key="1">
    <source>
        <dbReference type="EMBL" id="VWB19070.1"/>
    </source>
</evidence>
<accession>A0A6P2HPM6</accession>
<dbReference type="Proteomes" id="UP000494222">
    <property type="component" value="Unassembled WGS sequence"/>
</dbReference>
<dbReference type="AlphaFoldDB" id="A0A6P2HPM6"/>
<gene>
    <name evidence="1" type="ORF">BLA24064_00727</name>
</gene>
<name>A0A6P2HPM6_9BURK</name>
<protein>
    <submittedName>
        <fullName evidence="1">Uncharacterized protein</fullName>
    </submittedName>
</protein>